<sequence>MSKPKRARSGAHKKAAKQATHNHVKVTRATKFKHAALREDLDAQVNSMYALNQTVTVPLPSIAHPERISELADALSSLQGL</sequence>
<evidence type="ECO:0000313" key="2">
    <source>
        <dbReference type="EMBL" id="KAL0956604.1"/>
    </source>
</evidence>
<evidence type="ECO:0000313" key="3">
    <source>
        <dbReference type="Proteomes" id="UP001556367"/>
    </source>
</evidence>
<name>A0ABR3JLX4_9AGAR</name>
<reference evidence="3" key="1">
    <citation type="submission" date="2024-06" db="EMBL/GenBank/DDBJ databases">
        <title>Multi-omics analyses provide insights into the biosynthesis of the anticancer antibiotic pleurotin in Hohenbuehelia grisea.</title>
        <authorList>
            <person name="Weaver J.A."/>
            <person name="Alberti F."/>
        </authorList>
    </citation>
    <scope>NUCLEOTIDE SEQUENCE [LARGE SCALE GENOMIC DNA]</scope>
    <source>
        <strain evidence="3">T-177</strain>
    </source>
</reference>
<accession>A0ABR3JLX4</accession>
<gene>
    <name evidence="2" type="ORF">HGRIS_002741</name>
</gene>
<organism evidence="2 3">
    <name type="scientific">Hohenbuehelia grisea</name>
    <dbReference type="NCBI Taxonomy" id="104357"/>
    <lineage>
        <taxon>Eukaryota</taxon>
        <taxon>Fungi</taxon>
        <taxon>Dikarya</taxon>
        <taxon>Basidiomycota</taxon>
        <taxon>Agaricomycotina</taxon>
        <taxon>Agaricomycetes</taxon>
        <taxon>Agaricomycetidae</taxon>
        <taxon>Agaricales</taxon>
        <taxon>Pleurotineae</taxon>
        <taxon>Pleurotaceae</taxon>
        <taxon>Hohenbuehelia</taxon>
    </lineage>
</organism>
<feature type="region of interest" description="Disordered" evidence="1">
    <location>
        <begin position="1"/>
        <end position="23"/>
    </location>
</feature>
<dbReference type="EMBL" id="JASNQZ010000006">
    <property type="protein sequence ID" value="KAL0956604.1"/>
    <property type="molecule type" value="Genomic_DNA"/>
</dbReference>
<protein>
    <submittedName>
        <fullName evidence="2">Uncharacterized protein</fullName>
    </submittedName>
</protein>
<comment type="caution">
    <text evidence="2">The sequence shown here is derived from an EMBL/GenBank/DDBJ whole genome shotgun (WGS) entry which is preliminary data.</text>
</comment>
<proteinExistence type="predicted"/>
<evidence type="ECO:0000256" key="1">
    <source>
        <dbReference type="SAM" id="MobiDB-lite"/>
    </source>
</evidence>
<keyword evidence="3" id="KW-1185">Reference proteome</keyword>
<dbReference type="Proteomes" id="UP001556367">
    <property type="component" value="Unassembled WGS sequence"/>
</dbReference>